<feature type="compositionally biased region" description="Polar residues" evidence="10">
    <location>
        <begin position="136"/>
        <end position="147"/>
    </location>
</feature>
<evidence type="ECO:0000256" key="9">
    <source>
        <dbReference type="RuleBase" id="RU362142"/>
    </source>
</evidence>
<keyword evidence="5 9" id="KW-0694">RNA-binding</keyword>
<feature type="compositionally biased region" description="Low complexity" evidence="10">
    <location>
        <begin position="202"/>
        <end position="247"/>
    </location>
</feature>
<evidence type="ECO:0000256" key="7">
    <source>
        <dbReference type="ARBA" id="ARBA00023136"/>
    </source>
</evidence>
<keyword evidence="6" id="KW-0175">Coiled coil</keyword>
<dbReference type="AlphaFoldDB" id="A0A177TSH0"/>
<name>A0A177TSH0_9BASI</name>
<feature type="compositionally biased region" description="Polar residues" evidence="10">
    <location>
        <begin position="264"/>
        <end position="281"/>
    </location>
</feature>
<feature type="region of interest" description="Disordered" evidence="10">
    <location>
        <begin position="571"/>
        <end position="612"/>
    </location>
</feature>
<protein>
    <recommendedName>
        <fullName evidence="2 9">SWI5-dependent HO expression protein 3</fullName>
    </recommendedName>
</protein>
<dbReference type="Proteomes" id="UP000077521">
    <property type="component" value="Unassembled WGS sequence"/>
</dbReference>
<evidence type="ECO:0000256" key="4">
    <source>
        <dbReference type="ARBA" id="ARBA00022824"/>
    </source>
</evidence>
<feature type="region of interest" description="Disordered" evidence="10">
    <location>
        <begin position="86"/>
        <end position="402"/>
    </location>
</feature>
<comment type="subcellular location">
    <subcellularLocation>
        <location evidence="9">Endoplasmic reticulum membrane</location>
        <topology evidence="9">Peripheral membrane protein</topology>
    </subcellularLocation>
</comment>
<keyword evidence="3 9" id="KW-0813">Transport</keyword>
<comment type="similarity">
    <text evidence="1 9">Belongs to the SHE3 family.</text>
</comment>
<evidence type="ECO:0000256" key="1">
    <source>
        <dbReference type="ARBA" id="ARBA00008123"/>
    </source>
</evidence>
<comment type="caution">
    <text evidence="11">The sequence shown here is derived from an EMBL/GenBank/DDBJ whole genome shotgun (WGS) entry which is preliminary data.</text>
</comment>
<dbReference type="GO" id="GO:0051028">
    <property type="term" value="P:mRNA transport"/>
    <property type="evidence" value="ECO:0007669"/>
    <property type="project" value="UniProtKB-UniRule"/>
</dbReference>
<evidence type="ECO:0000256" key="2">
    <source>
        <dbReference type="ARBA" id="ARBA00019884"/>
    </source>
</evidence>
<evidence type="ECO:0000256" key="5">
    <source>
        <dbReference type="ARBA" id="ARBA00022884"/>
    </source>
</evidence>
<keyword evidence="4 9" id="KW-0256">Endoplasmic reticulum</keyword>
<keyword evidence="12" id="KW-1185">Reference proteome</keyword>
<keyword evidence="7 9" id="KW-0472">Membrane</keyword>
<evidence type="ECO:0000256" key="3">
    <source>
        <dbReference type="ARBA" id="ARBA00022448"/>
    </source>
</evidence>
<comment type="function">
    <text evidence="8">RNA-binding protein that binds specific mRNAs including the ASH1 mRNA, coding for a repressor of the HO endonuclease. Part of the mRNA localization machinery that restricts accumulation of certain proteins to the bud and in the daughter cell. Required for the delivery of cortical endoplasmic reticulum into the emerging bud.</text>
</comment>
<dbReference type="Pfam" id="PF17078">
    <property type="entry name" value="SHE3"/>
    <property type="match status" value="1"/>
</dbReference>
<reference evidence="11" key="1">
    <citation type="submission" date="2016-04" db="EMBL/GenBank/DDBJ databases">
        <authorList>
            <person name="Nguyen H.D."/>
            <person name="Samba Siva P."/>
            <person name="Cullis J."/>
            <person name="Levesque C.A."/>
            <person name="Hambleton S."/>
        </authorList>
    </citation>
    <scope>NUCLEOTIDE SEQUENCE</scope>
    <source>
        <strain evidence="11">DAOMC 236416</strain>
    </source>
</reference>
<gene>
    <name evidence="9" type="primary">SHE3</name>
    <name evidence="11" type="ORF">A4X13_0g2397</name>
</gene>
<dbReference type="GO" id="GO:0003723">
    <property type="term" value="F:RNA binding"/>
    <property type="evidence" value="ECO:0007669"/>
    <property type="project" value="UniProtKB-KW"/>
</dbReference>
<evidence type="ECO:0000256" key="6">
    <source>
        <dbReference type="ARBA" id="ARBA00023054"/>
    </source>
</evidence>
<feature type="compositionally biased region" description="Low complexity" evidence="10">
    <location>
        <begin position="571"/>
        <end position="581"/>
    </location>
</feature>
<keyword evidence="9" id="KW-0509">mRNA transport</keyword>
<dbReference type="GO" id="GO:0005789">
    <property type="term" value="C:endoplasmic reticulum membrane"/>
    <property type="evidence" value="ECO:0007669"/>
    <property type="project" value="UniProtKB-SubCell"/>
</dbReference>
<sequence length="675" mass="69617">MAAHASEMVNGSSNSTGGSRNSNDDSGGGPTTFPSDQHPHPQQAQRRRVTSLRSAQVPAGSAIVVTDGDNPAPTAIQILAARYSGNKANASASGGAPTTAGGGISGSVSAAADLALPMSGPNAASSSSSSSSSSSTTPASRRMSTPALSLLPPIPSSSSSSRSQGGGGGSHPPQHHPPSTALTRPVRRRREAGSLDFASSTRANSLTAGSAAAAAAAAGASAGSSRSPSPLPSSSSPSSSPAPTPNGLILPHEHANRLGAESIPLTTSSSAGPVDDLNSQTQGGGGGGGFLPPSPSQPSHLPRAGGAGSPTPSITSIRSTTTNSRQRRISTASGAPSFAQPTQASEQRRLANMTQLVNVLLSRNAGGSSTAMDDPTHPSKGGNAVPGGGANGAGGGKETTSTKVINALTTELDAVRSQLDTTSAQLAHAQRSLAALERDRDTLRDSVHRARTEADTLASQLQRKDRSVSDALERARRAEAESRERGRQGREWGARVRDIEDELGRERRERARVEAGYEAVALEWKRTRESWKAEVESLKLDMRKAQEKDRGELEALRMRVAEVSLLGRAMAAGSGSGSNAEEGGGGQSKLPLNKSKGNTAGDENDEDSLAPFRRVLQGLESERVKMETWAQTHIDSLVSQLETEQAHRASVEEGLEEVKKELGRILRLARQGLSG</sequence>
<dbReference type="EMBL" id="LWDF02000113">
    <property type="protein sequence ID" value="KAE8257378.1"/>
    <property type="molecule type" value="Genomic_DNA"/>
</dbReference>
<accession>A0A177TSH0</accession>
<feature type="compositionally biased region" description="Gly residues" evidence="10">
    <location>
        <begin position="384"/>
        <end position="397"/>
    </location>
</feature>
<feature type="compositionally biased region" description="Low complexity" evidence="10">
    <location>
        <begin position="148"/>
        <end position="163"/>
    </location>
</feature>
<evidence type="ECO:0000313" key="12">
    <source>
        <dbReference type="Proteomes" id="UP000077521"/>
    </source>
</evidence>
<feature type="compositionally biased region" description="Basic and acidic residues" evidence="10">
    <location>
        <begin position="462"/>
        <end position="491"/>
    </location>
</feature>
<feature type="region of interest" description="Disordered" evidence="10">
    <location>
        <begin position="456"/>
        <end position="491"/>
    </location>
</feature>
<dbReference type="InterPro" id="IPR031398">
    <property type="entry name" value="She3"/>
</dbReference>
<evidence type="ECO:0000313" key="11">
    <source>
        <dbReference type="EMBL" id="KAE8257378.1"/>
    </source>
</evidence>
<evidence type="ECO:0000256" key="10">
    <source>
        <dbReference type="SAM" id="MobiDB-lite"/>
    </source>
</evidence>
<feature type="compositionally biased region" description="Low complexity" evidence="10">
    <location>
        <begin position="309"/>
        <end position="324"/>
    </location>
</feature>
<feature type="compositionally biased region" description="Low complexity" evidence="10">
    <location>
        <begin position="125"/>
        <end position="135"/>
    </location>
</feature>
<organism evidence="11 12">
    <name type="scientific">Tilletia indica</name>
    <dbReference type="NCBI Taxonomy" id="43049"/>
    <lineage>
        <taxon>Eukaryota</taxon>
        <taxon>Fungi</taxon>
        <taxon>Dikarya</taxon>
        <taxon>Basidiomycota</taxon>
        <taxon>Ustilaginomycotina</taxon>
        <taxon>Exobasidiomycetes</taxon>
        <taxon>Tilletiales</taxon>
        <taxon>Tilletiaceae</taxon>
        <taxon>Tilletia</taxon>
    </lineage>
</organism>
<evidence type="ECO:0000256" key="8">
    <source>
        <dbReference type="ARBA" id="ARBA00024975"/>
    </source>
</evidence>
<feature type="compositionally biased region" description="Low complexity" evidence="10">
    <location>
        <begin position="10"/>
        <end position="25"/>
    </location>
</feature>
<feature type="region of interest" description="Disordered" evidence="10">
    <location>
        <begin position="1"/>
        <end position="71"/>
    </location>
</feature>
<reference evidence="11" key="2">
    <citation type="journal article" date="2019" name="IMA Fungus">
        <title>Genome sequencing and comparison of five Tilletia species to identify candidate genes for the detection of regulated species infecting wheat.</title>
        <authorList>
            <person name="Nguyen H.D.T."/>
            <person name="Sultana T."/>
            <person name="Kesanakurti P."/>
            <person name="Hambleton S."/>
        </authorList>
    </citation>
    <scope>NUCLEOTIDE SEQUENCE</scope>
    <source>
        <strain evidence="11">DAOMC 236416</strain>
    </source>
</reference>
<feature type="compositionally biased region" description="Low complexity" evidence="10">
    <location>
        <begin position="86"/>
        <end position="99"/>
    </location>
</feature>
<dbReference type="GO" id="GO:0048309">
    <property type="term" value="P:endoplasmic reticulum inheritance"/>
    <property type="evidence" value="ECO:0007669"/>
    <property type="project" value="InterPro"/>
</dbReference>
<proteinExistence type="inferred from homology"/>